<dbReference type="OMA" id="NDRESLC"/>
<dbReference type="Gene3D" id="3.30.470.160">
    <property type="entry name" value="Inositol polyphosphate kinase"/>
    <property type="match status" value="1"/>
</dbReference>
<dbReference type="SUPFAM" id="SSF56104">
    <property type="entry name" value="SAICAR synthase-like"/>
    <property type="match status" value="1"/>
</dbReference>
<keyword evidence="3 4" id="KW-0418">Kinase</keyword>
<dbReference type="EnsemblProtists" id="PYU1_T001716">
    <property type="protein sequence ID" value="PYU1_T001716"/>
    <property type="gene ID" value="PYU1_G001715"/>
</dbReference>
<evidence type="ECO:0000256" key="4">
    <source>
        <dbReference type="RuleBase" id="RU363090"/>
    </source>
</evidence>
<keyword evidence="6" id="KW-1185">Reference proteome</keyword>
<sequence length="186" mass="20910">MMSTFGDLTSSYSRPCVLDIKMGARQHGEDATPAKALSHTAKCEATTSASLGLRICGMQVYNQEDEKYTLWDKHWGRKLTTDDIEPALETYLSNGVLVRRDVLTPLVNKVKELKRTIEVTHGLRFWGASLLIIYEGDLRLGQHPRVDVYLIDFAHCQMSPELDSPDEGLLLGLTNIDRFLSSILNK</sequence>
<dbReference type="PANTHER" id="PTHR12400:SF21">
    <property type="entry name" value="KINASE"/>
    <property type="match status" value="1"/>
</dbReference>
<organism evidence="5 6">
    <name type="scientific">Globisporangium ultimum (strain ATCC 200006 / CBS 805.95 / DAOM BR144)</name>
    <name type="common">Pythium ultimum</name>
    <dbReference type="NCBI Taxonomy" id="431595"/>
    <lineage>
        <taxon>Eukaryota</taxon>
        <taxon>Sar</taxon>
        <taxon>Stramenopiles</taxon>
        <taxon>Oomycota</taxon>
        <taxon>Peronosporomycetes</taxon>
        <taxon>Pythiales</taxon>
        <taxon>Pythiaceae</taxon>
        <taxon>Globisporangium</taxon>
    </lineage>
</organism>
<dbReference type="EMBL" id="GL376634">
    <property type="status" value="NOT_ANNOTATED_CDS"/>
    <property type="molecule type" value="Genomic_DNA"/>
</dbReference>
<dbReference type="EC" id="2.7.-.-" evidence="4"/>
<reference evidence="5" key="3">
    <citation type="submission" date="2015-02" db="UniProtKB">
        <authorList>
            <consortium name="EnsemblProtists"/>
        </authorList>
    </citation>
    <scope>IDENTIFICATION</scope>
    <source>
        <strain evidence="5">DAOM BR144</strain>
    </source>
</reference>
<dbReference type="HOGENOM" id="CLU_042569_4_1_1"/>
<dbReference type="InParanoid" id="K3W9S5"/>
<protein>
    <recommendedName>
        <fullName evidence="4">Kinase</fullName>
        <ecNumber evidence="4">2.7.-.-</ecNumber>
    </recommendedName>
</protein>
<dbReference type="InterPro" id="IPR005522">
    <property type="entry name" value="IPK"/>
</dbReference>
<reference evidence="6" key="2">
    <citation type="submission" date="2010-04" db="EMBL/GenBank/DDBJ databases">
        <authorList>
            <person name="Buell R."/>
            <person name="Hamilton J."/>
            <person name="Hostetler J."/>
        </authorList>
    </citation>
    <scope>NUCLEOTIDE SEQUENCE [LARGE SCALE GENOMIC DNA]</scope>
    <source>
        <strain evidence="6">DAOM:BR144</strain>
    </source>
</reference>
<dbReference type="AlphaFoldDB" id="K3W9S5"/>
<evidence type="ECO:0000256" key="2">
    <source>
        <dbReference type="ARBA" id="ARBA00022679"/>
    </source>
</evidence>
<dbReference type="Proteomes" id="UP000019132">
    <property type="component" value="Unassembled WGS sequence"/>
</dbReference>
<name>K3W9S5_GLOUD</name>
<dbReference type="GO" id="GO:0000828">
    <property type="term" value="F:inositol hexakisphosphate kinase activity"/>
    <property type="evidence" value="ECO:0007669"/>
    <property type="project" value="TreeGrafter"/>
</dbReference>
<dbReference type="eggNOG" id="KOG1620">
    <property type="taxonomic scope" value="Eukaryota"/>
</dbReference>
<comment type="similarity">
    <text evidence="1 4">Belongs to the inositol phosphokinase (IPK) family.</text>
</comment>
<evidence type="ECO:0000256" key="3">
    <source>
        <dbReference type="ARBA" id="ARBA00022777"/>
    </source>
</evidence>
<accession>K3W9S5</accession>
<dbReference type="GO" id="GO:0005737">
    <property type="term" value="C:cytoplasm"/>
    <property type="evidence" value="ECO:0007669"/>
    <property type="project" value="TreeGrafter"/>
</dbReference>
<dbReference type="PANTHER" id="PTHR12400">
    <property type="entry name" value="INOSITOL POLYPHOSPHATE KINASE"/>
    <property type="match status" value="1"/>
</dbReference>
<dbReference type="Pfam" id="PF03770">
    <property type="entry name" value="IPK"/>
    <property type="match status" value="1"/>
</dbReference>
<evidence type="ECO:0000313" key="5">
    <source>
        <dbReference type="EnsemblProtists" id="PYU1_T001716"/>
    </source>
</evidence>
<dbReference type="VEuPathDB" id="FungiDB:PYU1_G001715"/>
<dbReference type="GO" id="GO:0032958">
    <property type="term" value="P:inositol phosphate biosynthetic process"/>
    <property type="evidence" value="ECO:0007669"/>
    <property type="project" value="InterPro"/>
</dbReference>
<evidence type="ECO:0000256" key="1">
    <source>
        <dbReference type="ARBA" id="ARBA00007374"/>
    </source>
</evidence>
<dbReference type="GO" id="GO:0005634">
    <property type="term" value="C:nucleus"/>
    <property type="evidence" value="ECO:0007669"/>
    <property type="project" value="TreeGrafter"/>
</dbReference>
<proteinExistence type="inferred from homology"/>
<evidence type="ECO:0000313" key="6">
    <source>
        <dbReference type="Proteomes" id="UP000019132"/>
    </source>
</evidence>
<dbReference type="GO" id="GO:0046854">
    <property type="term" value="P:phosphatidylinositol phosphate biosynthetic process"/>
    <property type="evidence" value="ECO:0007669"/>
    <property type="project" value="TreeGrafter"/>
</dbReference>
<dbReference type="STRING" id="431595.K3W9S5"/>
<keyword evidence="2 4" id="KW-0808">Transferase</keyword>
<reference evidence="6" key="1">
    <citation type="journal article" date="2010" name="Genome Biol.">
        <title>Genome sequence of the necrotrophic plant pathogen Pythium ultimum reveals original pathogenicity mechanisms and effector repertoire.</title>
        <authorList>
            <person name="Levesque C.A."/>
            <person name="Brouwer H."/>
            <person name="Cano L."/>
            <person name="Hamilton J.P."/>
            <person name="Holt C."/>
            <person name="Huitema E."/>
            <person name="Raffaele S."/>
            <person name="Robideau G.P."/>
            <person name="Thines M."/>
            <person name="Win J."/>
            <person name="Zerillo M.M."/>
            <person name="Beakes G.W."/>
            <person name="Boore J.L."/>
            <person name="Busam D."/>
            <person name="Dumas B."/>
            <person name="Ferriera S."/>
            <person name="Fuerstenberg S.I."/>
            <person name="Gachon C.M."/>
            <person name="Gaulin E."/>
            <person name="Govers F."/>
            <person name="Grenville-Briggs L."/>
            <person name="Horner N."/>
            <person name="Hostetler J."/>
            <person name="Jiang R.H."/>
            <person name="Johnson J."/>
            <person name="Krajaejun T."/>
            <person name="Lin H."/>
            <person name="Meijer H.J."/>
            <person name="Moore B."/>
            <person name="Morris P."/>
            <person name="Phuntmart V."/>
            <person name="Puiu D."/>
            <person name="Shetty J."/>
            <person name="Stajich J.E."/>
            <person name="Tripathy S."/>
            <person name="Wawra S."/>
            <person name="van West P."/>
            <person name="Whitty B.R."/>
            <person name="Coutinho P.M."/>
            <person name="Henrissat B."/>
            <person name="Martin F."/>
            <person name="Thomas P.D."/>
            <person name="Tyler B.M."/>
            <person name="De Vries R.P."/>
            <person name="Kamoun S."/>
            <person name="Yandell M."/>
            <person name="Tisserat N."/>
            <person name="Buell C.R."/>
        </authorList>
    </citation>
    <scope>NUCLEOTIDE SEQUENCE</scope>
    <source>
        <strain evidence="6">DAOM:BR144</strain>
    </source>
</reference>
<dbReference type="InterPro" id="IPR038286">
    <property type="entry name" value="IPK_sf"/>
</dbReference>